<dbReference type="GO" id="GO:0005737">
    <property type="term" value="C:cytoplasm"/>
    <property type="evidence" value="ECO:0007669"/>
    <property type="project" value="TreeGrafter"/>
</dbReference>
<keyword evidence="3" id="KW-1185">Reference proteome</keyword>
<accession>A0A9N9AAD0</accession>
<dbReference type="PANTHER" id="PTHR13410:SF9">
    <property type="entry name" value="PROTEIN PBDC1"/>
    <property type="match status" value="1"/>
</dbReference>
<protein>
    <submittedName>
        <fullName evidence="2">12859_t:CDS:1</fullName>
    </submittedName>
</protein>
<organism evidence="2 3">
    <name type="scientific">Ambispora leptoticha</name>
    <dbReference type="NCBI Taxonomy" id="144679"/>
    <lineage>
        <taxon>Eukaryota</taxon>
        <taxon>Fungi</taxon>
        <taxon>Fungi incertae sedis</taxon>
        <taxon>Mucoromycota</taxon>
        <taxon>Glomeromycotina</taxon>
        <taxon>Glomeromycetes</taxon>
        <taxon>Archaeosporales</taxon>
        <taxon>Ambisporaceae</taxon>
        <taxon>Ambispora</taxon>
    </lineage>
</organism>
<evidence type="ECO:0000313" key="3">
    <source>
        <dbReference type="Proteomes" id="UP000789508"/>
    </source>
</evidence>
<dbReference type="Proteomes" id="UP000789508">
    <property type="component" value="Unassembled WGS sequence"/>
</dbReference>
<dbReference type="InterPro" id="IPR008476">
    <property type="entry name" value="PBDC1_metazoa/fungi"/>
</dbReference>
<dbReference type="EMBL" id="CAJVPS010001049">
    <property type="protein sequence ID" value="CAG8522155.1"/>
    <property type="molecule type" value="Genomic_DNA"/>
</dbReference>
<sequence length="137" mass="15943">MSLPPAEELQENHPDIETILSSPQQKFVALAEKQWVVKAVHHAETYFKLITSIDGKNLHLTPIDDEIYADFTQNFPDLRIDVLNEDELKSSEAKNKWREWMSKYENRVEDYNFGTLLRKDVRGDYEESNTILGNSSL</sequence>
<dbReference type="OrthoDB" id="10248897at2759"/>
<comment type="caution">
    <text evidence="2">The sequence shown here is derived from an EMBL/GenBank/DDBJ whole genome shotgun (WGS) entry which is preliminary data.</text>
</comment>
<dbReference type="InterPro" id="IPR021148">
    <property type="entry name" value="Polysacc_synth_dom"/>
</dbReference>
<evidence type="ECO:0000313" key="2">
    <source>
        <dbReference type="EMBL" id="CAG8522155.1"/>
    </source>
</evidence>
<dbReference type="InterPro" id="IPR023139">
    <property type="entry name" value="PBDC1-like_dom_sf"/>
</dbReference>
<name>A0A9N9AAD0_9GLOM</name>
<proteinExistence type="predicted"/>
<gene>
    <name evidence="2" type="ORF">ALEPTO_LOCUS4522</name>
</gene>
<feature type="domain" description="Polysaccharide biosynthesis" evidence="1">
    <location>
        <begin position="32"/>
        <end position="132"/>
    </location>
</feature>
<dbReference type="Gene3D" id="1.10.3560.10">
    <property type="entry name" value="yst0336 like domain"/>
    <property type="match status" value="1"/>
</dbReference>
<evidence type="ECO:0000259" key="1">
    <source>
        <dbReference type="Pfam" id="PF04669"/>
    </source>
</evidence>
<reference evidence="2" key="1">
    <citation type="submission" date="2021-06" db="EMBL/GenBank/DDBJ databases">
        <authorList>
            <person name="Kallberg Y."/>
            <person name="Tangrot J."/>
            <person name="Rosling A."/>
        </authorList>
    </citation>
    <scope>NUCLEOTIDE SEQUENCE</scope>
    <source>
        <strain evidence="2">FL130A</strain>
    </source>
</reference>
<dbReference type="Pfam" id="PF04669">
    <property type="entry name" value="PBDC1"/>
    <property type="match status" value="1"/>
</dbReference>
<dbReference type="PANTHER" id="PTHR13410">
    <property type="entry name" value="PROTEIN PBDC1"/>
    <property type="match status" value="1"/>
</dbReference>
<dbReference type="AlphaFoldDB" id="A0A9N9AAD0"/>